<accession>A0A9Q1IHF1</accession>
<dbReference type="PROSITE" id="PS00028">
    <property type="entry name" value="ZINC_FINGER_C2H2_1"/>
    <property type="match status" value="7"/>
</dbReference>
<feature type="compositionally biased region" description="Basic and acidic residues" evidence="12">
    <location>
        <begin position="285"/>
        <end position="294"/>
    </location>
</feature>
<dbReference type="GO" id="GO:0002682">
    <property type="term" value="P:regulation of immune system process"/>
    <property type="evidence" value="ECO:0007669"/>
    <property type="project" value="TreeGrafter"/>
</dbReference>
<dbReference type="FunFam" id="3.30.160.60:FF:002343">
    <property type="entry name" value="Zinc finger protein 33A"/>
    <property type="match status" value="1"/>
</dbReference>
<evidence type="ECO:0000256" key="12">
    <source>
        <dbReference type="SAM" id="MobiDB-lite"/>
    </source>
</evidence>
<evidence type="ECO:0000313" key="14">
    <source>
        <dbReference type="EMBL" id="KAJ8339644.1"/>
    </source>
</evidence>
<dbReference type="FunFam" id="3.30.160.60:FF:000706">
    <property type="entry name" value="Zinc finger protein"/>
    <property type="match status" value="1"/>
</dbReference>
<dbReference type="SUPFAM" id="SSF57667">
    <property type="entry name" value="beta-beta-alpha zinc fingers"/>
    <property type="match status" value="4"/>
</dbReference>
<keyword evidence="10" id="KW-0539">Nucleus</keyword>
<dbReference type="AlphaFoldDB" id="A0A9Q1IHF1"/>
<keyword evidence="3" id="KW-0479">Metal-binding</keyword>
<dbReference type="FunFam" id="3.30.160.60:FF:001437">
    <property type="entry name" value="Zinc finger protein 594"/>
    <property type="match status" value="1"/>
</dbReference>
<feature type="domain" description="C2H2-type" evidence="13">
    <location>
        <begin position="424"/>
        <end position="451"/>
    </location>
</feature>
<feature type="domain" description="C2H2-type" evidence="13">
    <location>
        <begin position="452"/>
        <end position="479"/>
    </location>
</feature>
<dbReference type="PROSITE" id="PS50157">
    <property type="entry name" value="ZINC_FINGER_C2H2_2"/>
    <property type="match status" value="7"/>
</dbReference>
<evidence type="ECO:0000256" key="9">
    <source>
        <dbReference type="ARBA" id="ARBA00023163"/>
    </source>
</evidence>
<dbReference type="PANTHER" id="PTHR24399">
    <property type="entry name" value="ZINC FINGER AND BTB DOMAIN-CONTAINING"/>
    <property type="match status" value="1"/>
</dbReference>
<evidence type="ECO:0000256" key="8">
    <source>
        <dbReference type="ARBA" id="ARBA00023125"/>
    </source>
</evidence>
<sequence length="560" mass="61870">MSNCVSFQVQVASIMEVLAKTAVAEITKLVDDGSAALRLEMCRSQRENEALRRKLLLMERERGAVRGYGEGAPNNSLNIAFEVQVCDEFREEQRSNVAGKGRFPTAERVFDERLSTGPVINYQNVSVEKKRASSDALDIKYEPVDGEQDWPKSLLLSEDRLEEDPGRSQSQVEQKISGKNACGTSGAAGADGGAGPLCGEEELHMQPCPAGDPEKGLQAELKQEPEGEPLTPALPRLKVQCAWSKAGGSATVQEKHGQRGGSLERPGAQFDDDFAPPQHRASRRQRSEVDDGRTSHVAQKRNGGPLAGEHSRGPPDDISAEMPSPLGSPGERFPDALQLRTHEEQQHGSGKLFSCSECGQGFSSSSVLEKHQQIHRRKKPFDKSFSRRVHTREKPFTCLQCGKCFSEISNLKAHQILHAREKPFRCIVCNKTFAYLHILKRHQGVHAGEKGFICKFCGKLFDGADSLEQHCLAHHGGKRFSCTLCGKGFTTKSNLKSHQSVHTGEKPHRCSECGKTFAHICNLKTHQRVHTGEKPFSCMLCSRGFSQNHVLQKHLQTHSR</sequence>
<dbReference type="FunFam" id="3.30.160.60:FF:000478">
    <property type="entry name" value="Zinc finger protein 133"/>
    <property type="match status" value="1"/>
</dbReference>
<dbReference type="EMBL" id="JAINUF010000016">
    <property type="protein sequence ID" value="KAJ8339644.1"/>
    <property type="molecule type" value="Genomic_DNA"/>
</dbReference>
<evidence type="ECO:0000313" key="15">
    <source>
        <dbReference type="Proteomes" id="UP001152622"/>
    </source>
</evidence>
<feature type="domain" description="C2H2-type" evidence="13">
    <location>
        <begin position="480"/>
        <end position="507"/>
    </location>
</feature>
<evidence type="ECO:0000256" key="5">
    <source>
        <dbReference type="ARBA" id="ARBA00022771"/>
    </source>
</evidence>
<comment type="caution">
    <text evidence="14">The sequence shown here is derived from an EMBL/GenBank/DDBJ whole genome shotgun (WGS) entry which is preliminary data.</text>
</comment>
<evidence type="ECO:0000256" key="3">
    <source>
        <dbReference type="ARBA" id="ARBA00022723"/>
    </source>
</evidence>
<evidence type="ECO:0000259" key="13">
    <source>
        <dbReference type="PROSITE" id="PS50157"/>
    </source>
</evidence>
<dbReference type="GO" id="GO:0001817">
    <property type="term" value="P:regulation of cytokine production"/>
    <property type="evidence" value="ECO:0007669"/>
    <property type="project" value="TreeGrafter"/>
</dbReference>
<dbReference type="GO" id="GO:0000978">
    <property type="term" value="F:RNA polymerase II cis-regulatory region sequence-specific DNA binding"/>
    <property type="evidence" value="ECO:0007669"/>
    <property type="project" value="TreeGrafter"/>
</dbReference>
<dbReference type="GO" id="GO:0001227">
    <property type="term" value="F:DNA-binding transcription repressor activity, RNA polymerase II-specific"/>
    <property type="evidence" value="ECO:0007669"/>
    <property type="project" value="TreeGrafter"/>
</dbReference>
<keyword evidence="7" id="KW-0805">Transcription regulation</keyword>
<feature type="domain" description="C2H2-type" evidence="13">
    <location>
        <begin position="353"/>
        <end position="380"/>
    </location>
</feature>
<dbReference type="OrthoDB" id="8943028at2759"/>
<reference evidence="14" key="1">
    <citation type="journal article" date="2023" name="Science">
        <title>Genome structures resolve the early diversification of teleost fishes.</title>
        <authorList>
            <person name="Parey E."/>
            <person name="Louis A."/>
            <person name="Montfort J."/>
            <person name="Bouchez O."/>
            <person name="Roques C."/>
            <person name="Iampietro C."/>
            <person name="Lluch J."/>
            <person name="Castinel A."/>
            <person name="Donnadieu C."/>
            <person name="Desvignes T."/>
            <person name="Floi Bucao C."/>
            <person name="Jouanno E."/>
            <person name="Wen M."/>
            <person name="Mejri S."/>
            <person name="Dirks R."/>
            <person name="Jansen H."/>
            <person name="Henkel C."/>
            <person name="Chen W.J."/>
            <person name="Zahm M."/>
            <person name="Cabau C."/>
            <person name="Klopp C."/>
            <person name="Thompson A.W."/>
            <person name="Robinson-Rechavi M."/>
            <person name="Braasch I."/>
            <person name="Lecointre G."/>
            <person name="Bobe J."/>
            <person name="Postlethwait J.H."/>
            <person name="Berthelot C."/>
            <person name="Roest Crollius H."/>
            <person name="Guiguen Y."/>
        </authorList>
    </citation>
    <scope>NUCLEOTIDE SEQUENCE</scope>
    <source>
        <strain evidence="14">WJC10195</strain>
    </source>
</reference>
<evidence type="ECO:0000256" key="6">
    <source>
        <dbReference type="ARBA" id="ARBA00022833"/>
    </source>
</evidence>
<dbReference type="GO" id="GO:0008270">
    <property type="term" value="F:zinc ion binding"/>
    <property type="evidence" value="ECO:0007669"/>
    <property type="project" value="UniProtKB-KW"/>
</dbReference>
<dbReference type="GO" id="GO:0005654">
    <property type="term" value="C:nucleoplasm"/>
    <property type="evidence" value="ECO:0007669"/>
    <property type="project" value="TreeGrafter"/>
</dbReference>
<dbReference type="Gene3D" id="3.30.160.60">
    <property type="entry name" value="Classic Zinc Finger"/>
    <property type="match status" value="7"/>
</dbReference>
<proteinExistence type="inferred from homology"/>
<dbReference type="FunFam" id="3.30.160.60:FF:000100">
    <property type="entry name" value="Zinc finger 45-like"/>
    <property type="match status" value="1"/>
</dbReference>
<feature type="region of interest" description="Disordered" evidence="12">
    <location>
        <begin position="161"/>
        <end position="216"/>
    </location>
</feature>
<keyword evidence="5 11" id="KW-0863">Zinc-finger</keyword>
<comment type="subcellular location">
    <subcellularLocation>
        <location evidence="1">Nucleus</location>
    </subcellularLocation>
</comment>
<dbReference type="Proteomes" id="UP001152622">
    <property type="component" value="Chromosome 16"/>
</dbReference>
<evidence type="ECO:0000256" key="2">
    <source>
        <dbReference type="ARBA" id="ARBA00006991"/>
    </source>
</evidence>
<evidence type="ECO:0000256" key="4">
    <source>
        <dbReference type="ARBA" id="ARBA00022737"/>
    </source>
</evidence>
<feature type="domain" description="C2H2-type" evidence="13">
    <location>
        <begin position="536"/>
        <end position="560"/>
    </location>
</feature>
<keyword evidence="9" id="KW-0804">Transcription</keyword>
<dbReference type="InterPro" id="IPR013087">
    <property type="entry name" value="Znf_C2H2_type"/>
</dbReference>
<dbReference type="SMART" id="SM00355">
    <property type="entry name" value="ZnF_C2H2"/>
    <property type="match status" value="7"/>
</dbReference>
<keyword evidence="6" id="KW-0862">Zinc</keyword>
<comment type="similarity">
    <text evidence="2">Belongs to the krueppel C2H2-type zinc-finger protein family.</text>
</comment>
<dbReference type="PANTHER" id="PTHR24399:SF23">
    <property type="entry name" value="C2H2-TYPE DOMAIN-CONTAINING PROTEIN"/>
    <property type="match status" value="1"/>
</dbReference>
<dbReference type="InterPro" id="IPR036236">
    <property type="entry name" value="Znf_C2H2_sf"/>
</dbReference>
<protein>
    <recommendedName>
        <fullName evidence="13">C2H2-type domain-containing protein</fullName>
    </recommendedName>
</protein>
<keyword evidence="15" id="KW-1185">Reference proteome</keyword>
<evidence type="ECO:0000256" key="1">
    <source>
        <dbReference type="ARBA" id="ARBA00004123"/>
    </source>
</evidence>
<keyword evidence="8" id="KW-0238">DNA-binding</keyword>
<evidence type="ECO:0000256" key="7">
    <source>
        <dbReference type="ARBA" id="ARBA00023015"/>
    </source>
</evidence>
<keyword evidence="4" id="KW-0677">Repeat</keyword>
<feature type="domain" description="C2H2-type" evidence="13">
    <location>
        <begin position="508"/>
        <end position="535"/>
    </location>
</feature>
<name>A0A9Q1IHF1_SYNKA</name>
<organism evidence="14 15">
    <name type="scientific">Synaphobranchus kaupii</name>
    <name type="common">Kaup's arrowtooth eel</name>
    <dbReference type="NCBI Taxonomy" id="118154"/>
    <lineage>
        <taxon>Eukaryota</taxon>
        <taxon>Metazoa</taxon>
        <taxon>Chordata</taxon>
        <taxon>Craniata</taxon>
        <taxon>Vertebrata</taxon>
        <taxon>Euteleostomi</taxon>
        <taxon>Actinopterygii</taxon>
        <taxon>Neopterygii</taxon>
        <taxon>Teleostei</taxon>
        <taxon>Anguilliformes</taxon>
        <taxon>Synaphobranchidae</taxon>
        <taxon>Synaphobranchus</taxon>
    </lineage>
</organism>
<feature type="domain" description="C2H2-type" evidence="13">
    <location>
        <begin position="396"/>
        <end position="423"/>
    </location>
</feature>
<dbReference type="Pfam" id="PF00096">
    <property type="entry name" value="zf-C2H2"/>
    <property type="match status" value="4"/>
</dbReference>
<dbReference type="FunFam" id="3.30.160.60:FF:001155">
    <property type="entry name" value="Zinc finger 30C"/>
    <property type="match status" value="1"/>
</dbReference>
<feature type="region of interest" description="Disordered" evidence="12">
    <location>
        <begin position="248"/>
        <end position="333"/>
    </location>
</feature>
<evidence type="ECO:0000256" key="10">
    <source>
        <dbReference type="ARBA" id="ARBA00023242"/>
    </source>
</evidence>
<evidence type="ECO:0000256" key="11">
    <source>
        <dbReference type="PROSITE-ProRule" id="PRU00042"/>
    </source>
</evidence>
<gene>
    <name evidence="14" type="ORF">SKAU_G00342770</name>
</gene>